<keyword evidence="12" id="KW-0143">Chaperone</keyword>
<dbReference type="GO" id="GO:0007218">
    <property type="term" value="P:neuropeptide signaling pathway"/>
    <property type="evidence" value="ECO:0007669"/>
    <property type="project" value="InterPro"/>
</dbReference>
<feature type="region of interest" description="Disordered" evidence="13">
    <location>
        <begin position="75"/>
        <end position="101"/>
    </location>
</feature>
<sequence length="669" mass="75424">MWYRLSTLITASLILIFTTNIQGRDWIDYDEPSSNVDATFEDDSDQYLSALTRDEEQEIHSPLVTGYKYVSGGAGEGRQHLSPSGEIPNHPEVKTDEELPSYCSPPNPCPLGFEADDCDASEMSKFTAEYSRLYQATQDCQCDNDHDECYANSIMYTVPPHGSSKGILKRARRIRRSARHSDEKNHTKVNSKQNPYHKGQTLRLHVAKKSPMTQTVLSNMTSQSKVRDLLITGISTQFPDYNPYSSSKNVQNRSSHPTTGCSFDPHCPECIRDLWGPLLSPFAYLIKQNAEYFDEIIKRIGKYKLNTMPNSSSSKQSLKPPKLEYDDHRFLTTIGVCVYRTSKVGWLITWTLGFLLMILGIAILVLKDSQLSPLIVLLRMNQASRWGLKVTLQLCFIAISLIGILKMLASLLGLIATAHRNQSLMIGTLIFISILILFEIGAVVYCAFARSELMSDIETALTNSFQDHYATLDNDRITDAWDRIFQSYECCGWLINDFSNSQWTSSIANGIPHSCCRPGAVHPTCESILAPPNQNYAGQECSNSIQQSINANAYVPIIFSSIGFIIIIELASTVLTFLYATTLKTASRRRRSHNERSMRKFQGQLASYTGESTNDVPSDRNQTNDLHQLYDPYGSFHQTPPNIDPSFMSLTPTVIQVKRPDVYSYFYYE</sequence>
<keyword evidence="11" id="KW-1015">Disulfide bond</keyword>
<dbReference type="EMBL" id="CAJOBO010000013">
    <property type="protein sequence ID" value="CAF4095188.1"/>
    <property type="molecule type" value="Genomic_DNA"/>
</dbReference>
<feature type="transmembrane region" description="Helical" evidence="14">
    <location>
        <begin position="344"/>
        <end position="366"/>
    </location>
</feature>
<dbReference type="GO" id="GO:0016020">
    <property type="term" value="C:membrane"/>
    <property type="evidence" value="ECO:0007669"/>
    <property type="project" value="UniProtKB-SubCell"/>
</dbReference>
<evidence type="ECO:0000256" key="14">
    <source>
        <dbReference type="SAM" id="Phobius"/>
    </source>
</evidence>
<evidence type="ECO:0000256" key="9">
    <source>
        <dbReference type="ARBA" id="ARBA00022989"/>
    </source>
</evidence>
<proteinExistence type="inferred from homology"/>
<dbReference type="PANTHER" id="PTHR12738">
    <property type="entry name" value="NEUROENDOCRINE PROTEIN 7B2"/>
    <property type="match status" value="1"/>
</dbReference>
<evidence type="ECO:0000256" key="3">
    <source>
        <dbReference type="ARBA" id="ARBA00006348"/>
    </source>
</evidence>
<keyword evidence="8 15" id="KW-0732">Signal</keyword>
<keyword evidence="9 14" id="KW-1133">Transmembrane helix</keyword>
<dbReference type="InterPro" id="IPR007945">
    <property type="entry name" value="Secretogranin_V"/>
</dbReference>
<comment type="similarity">
    <text evidence="3">Belongs to the 7B2 family.</text>
</comment>
<keyword evidence="7 14" id="KW-0812">Transmembrane</keyword>
<feature type="transmembrane region" description="Helical" evidence="14">
    <location>
        <begin position="386"/>
        <end position="405"/>
    </location>
</feature>
<dbReference type="GO" id="GO:0005576">
    <property type="term" value="C:extracellular region"/>
    <property type="evidence" value="ECO:0007669"/>
    <property type="project" value="UniProtKB-SubCell"/>
</dbReference>
<evidence type="ECO:0000256" key="12">
    <source>
        <dbReference type="ARBA" id="ARBA00023186"/>
    </source>
</evidence>
<evidence type="ECO:0000256" key="5">
    <source>
        <dbReference type="ARBA" id="ARBA00022448"/>
    </source>
</evidence>
<dbReference type="InterPro" id="IPR008952">
    <property type="entry name" value="Tetraspanin_EC2_sf"/>
</dbReference>
<comment type="subcellular location">
    <subcellularLocation>
        <location evidence="1">Membrane</location>
        <topology evidence="1">Multi-pass membrane protein</topology>
    </subcellularLocation>
    <subcellularLocation>
        <location evidence="2">Secreted</location>
    </subcellularLocation>
</comment>
<dbReference type="GO" id="GO:0030234">
    <property type="term" value="F:enzyme regulator activity"/>
    <property type="evidence" value="ECO:0007669"/>
    <property type="project" value="TreeGrafter"/>
</dbReference>
<evidence type="ECO:0000256" key="2">
    <source>
        <dbReference type="ARBA" id="ARBA00004613"/>
    </source>
</evidence>
<keyword evidence="10 14" id="KW-0472">Membrane</keyword>
<keyword evidence="6" id="KW-0964">Secreted</keyword>
<comment type="caution">
    <text evidence="16">The sequence shown here is derived from an EMBL/GenBank/DDBJ whole genome shotgun (WGS) entry which is preliminary data.</text>
</comment>
<dbReference type="Pfam" id="PF00335">
    <property type="entry name" value="Tetraspanin"/>
    <property type="match status" value="1"/>
</dbReference>
<dbReference type="Proteomes" id="UP000663851">
    <property type="component" value="Unassembled WGS sequence"/>
</dbReference>
<protein>
    <recommendedName>
        <fullName evidence="4">Neuroendocrine protein 7B2</fullName>
    </recommendedName>
</protein>
<dbReference type="GO" id="GO:0030141">
    <property type="term" value="C:secretory granule"/>
    <property type="evidence" value="ECO:0007669"/>
    <property type="project" value="InterPro"/>
</dbReference>
<evidence type="ECO:0000256" key="11">
    <source>
        <dbReference type="ARBA" id="ARBA00023157"/>
    </source>
</evidence>
<dbReference type="Pfam" id="PF05281">
    <property type="entry name" value="Secretogranin_V"/>
    <property type="match status" value="1"/>
</dbReference>
<accession>A0A819UJN5</accession>
<evidence type="ECO:0000256" key="10">
    <source>
        <dbReference type="ARBA" id="ARBA00023136"/>
    </source>
</evidence>
<feature type="chain" id="PRO_5032985453" description="Neuroendocrine protein 7B2" evidence="15">
    <location>
        <begin position="24"/>
        <end position="669"/>
    </location>
</feature>
<dbReference type="SUPFAM" id="SSF48652">
    <property type="entry name" value="Tetraspanin"/>
    <property type="match status" value="1"/>
</dbReference>
<evidence type="ECO:0000256" key="4">
    <source>
        <dbReference type="ARBA" id="ARBA00019589"/>
    </source>
</evidence>
<dbReference type="InterPro" id="IPR018499">
    <property type="entry name" value="Tetraspanin/Peripherin"/>
</dbReference>
<feature type="region of interest" description="Disordered" evidence="13">
    <location>
        <begin position="176"/>
        <end position="198"/>
    </location>
</feature>
<dbReference type="GO" id="GO:0046883">
    <property type="term" value="P:regulation of hormone secretion"/>
    <property type="evidence" value="ECO:0007669"/>
    <property type="project" value="TreeGrafter"/>
</dbReference>
<evidence type="ECO:0000256" key="1">
    <source>
        <dbReference type="ARBA" id="ARBA00004141"/>
    </source>
</evidence>
<name>A0A819UJN5_9BILA</name>
<feature type="transmembrane region" description="Helical" evidence="14">
    <location>
        <begin position="553"/>
        <end position="580"/>
    </location>
</feature>
<evidence type="ECO:0000313" key="16">
    <source>
        <dbReference type="EMBL" id="CAF4095188.1"/>
    </source>
</evidence>
<dbReference type="PANTHER" id="PTHR12738:SF0">
    <property type="entry name" value="NEUROENDOCRINE PROTEIN 7B2"/>
    <property type="match status" value="1"/>
</dbReference>
<evidence type="ECO:0000256" key="8">
    <source>
        <dbReference type="ARBA" id="ARBA00022729"/>
    </source>
</evidence>
<evidence type="ECO:0000256" key="6">
    <source>
        <dbReference type="ARBA" id="ARBA00022525"/>
    </source>
</evidence>
<evidence type="ECO:0000256" key="7">
    <source>
        <dbReference type="ARBA" id="ARBA00022692"/>
    </source>
</evidence>
<evidence type="ECO:0000256" key="13">
    <source>
        <dbReference type="SAM" id="MobiDB-lite"/>
    </source>
</evidence>
<keyword evidence="5" id="KW-0813">Transport</keyword>
<dbReference type="AlphaFoldDB" id="A0A819UJN5"/>
<reference evidence="16" key="1">
    <citation type="submission" date="2021-02" db="EMBL/GenBank/DDBJ databases">
        <authorList>
            <person name="Nowell W R."/>
        </authorList>
    </citation>
    <scope>NUCLEOTIDE SEQUENCE</scope>
</reference>
<dbReference type="Gene3D" id="1.10.1450.10">
    <property type="entry name" value="Tetraspanin"/>
    <property type="match status" value="1"/>
</dbReference>
<feature type="signal peptide" evidence="15">
    <location>
        <begin position="1"/>
        <end position="23"/>
    </location>
</feature>
<organism evidence="16 17">
    <name type="scientific">Rotaria socialis</name>
    <dbReference type="NCBI Taxonomy" id="392032"/>
    <lineage>
        <taxon>Eukaryota</taxon>
        <taxon>Metazoa</taxon>
        <taxon>Spiralia</taxon>
        <taxon>Gnathifera</taxon>
        <taxon>Rotifera</taxon>
        <taxon>Eurotatoria</taxon>
        <taxon>Bdelloidea</taxon>
        <taxon>Philodinida</taxon>
        <taxon>Philodinidae</taxon>
        <taxon>Rotaria</taxon>
    </lineage>
</organism>
<evidence type="ECO:0000256" key="15">
    <source>
        <dbReference type="SAM" id="SignalP"/>
    </source>
</evidence>
<evidence type="ECO:0000313" key="17">
    <source>
        <dbReference type="Proteomes" id="UP000663851"/>
    </source>
</evidence>
<gene>
    <name evidence="16" type="ORF">HFQ381_LOCUS584</name>
</gene>
<feature type="transmembrane region" description="Helical" evidence="14">
    <location>
        <begin position="425"/>
        <end position="448"/>
    </location>
</feature>